<dbReference type="InterPro" id="IPR013087">
    <property type="entry name" value="Znf_C2H2_type"/>
</dbReference>
<dbReference type="AlphaFoldDB" id="A0A183SV48"/>
<feature type="domain" description="C2H2-type" evidence="1">
    <location>
        <begin position="80"/>
        <end position="100"/>
    </location>
</feature>
<organism evidence="4">
    <name type="scientific">Schistocephalus solidus</name>
    <name type="common">Tapeworm</name>
    <dbReference type="NCBI Taxonomy" id="70667"/>
    <lineage>
        <taxon>Eukaryota</taxon>
        <taxon>Metazoa</taxon>
        <taxon>Spiralia</taxon>
        <taxon>Lophotrochozoa</taxon>
        <taxon>Platyhelminthes</taxon>
        <taxon>Cestoda</taxon>
        <taxon>Eucestoda</taxon>
        <taxon>Diphyllobothriidea</taxon>
        <taxon>Diphyllobothriidae</taxon>
        <taxon>Schistocephalus</taxon>
    </lineage>
</organism>
<proteinExistence type="predicted"/>
<dbReference type="PROSITE" id="PS00028">
    <property type="entry name" value="ZINC_FINGER_C2H2_1"/>
    <property type="match status" value="1"/>
</dbReference>
<name>A0A183SV48_SCHSO</name>
<gene>
    <name evidence="2" type="ORF">SSLN_LOCUS8096</name>
</gene>
<evidence type="ECO:0000313" key="2">
    <source>
        <dbReference type="EMBL" id="VDL94481.1"/>
    </source>
</evidence>
<dbReference type="EMBL" id="UYSU01034468">
    <property type="protein sequence ID" value="VDL94481.1"/>
    <property type="molecule type" value="Genomic_DNA"/>
</dbReference>
<evidence type="ECO:0000259" key="1">
    <source>
        <dbReference type="PROSITE" id="PS00028"/>
    </source>
</evidence>
<keyword evidence="3" id="KW-1185">Reference proteome</keyword>
<protein>
    <submittedName>
        <fullName evidence="4">C2H2-type domain-containing protein</fullName>
    </submittedName>
</protein>
<evidence type="ECO:0000313" key="4">
    <source>
        <dbReference type="WBParaSite" id="SSLN_0000840601-mRNA-1"/>
    </source>
</evidence>
<dbReference type="Proteomes" id="UP000275846">
    <property type="component" value="Unassembled WGS sequence"/>
</dbReference>
<reference evidence="2 3" key="2">
    <citation type="submission" date="2018-11" db="EMBL/GenBank/DDBJ databases">
        <authorList>
            <consortium name="Pathogen Informatics"/>
        </authorList>
    </citation>
    <scope>NUCLEOTIDE SEQUENCE [LARGE SCALE GENOMIC DNA]</scope>
    <source>
        <strain evidence="2 3">NST_G2</strain>
    </source>
</reference>
<reference evidence="4" key="1">
    <citation type="submission" date="2016-06" db="UniProtKB">
        <authorList>
            <consortium name="WormBaseParasite"/>
        </authorList>
    </citation>
    <scope>IDENTIFICATION</scope>
</reference>
<evidence type="ECO:0000313" key="3">
    <source>
        <dbReference type="Proteomes" id="UP000275846"/>
    </source>
</evidence>
<accession>A0A183SV48</accession>
<dbReference type="WBParaSite" id="SSLN_0000840601-mRNA-1">
    <property type="protein sequence ID" value="SSLN_0000840601-mRNA-1"/>
    <property type="gene ID" value="SSLN_0000840601"/>
</dbReference>
<sequence length="115" mass="12764">MNQCLEHQRTAEITNSAALTILAHLLIAWAFSVTCASMTAEFTAMPTIPITHSHPPLLPFSPPLPPTLPRTTSPAYPDFCPHCAHNFRSRIGRIGHLRIHSMEAGKPMFEARTYC</sequence>